<sequence>MQFVIIEITNNPAFNYFFTFPIYTMFISLPFIAIMNLFKRL</sequence>
<evidence type="ECO:0000313" key="2">
    <source>
        <dbReference type="EMBL" id="OCL93030.1"/>
    </source>
</evidence>
<accession>A0ABX2YDF2</accession>
<keyword evidence="1" id="KW-1133">Transmembrane helix</keyword>
<reference evidence="2 3" key="1">
    <citation type="submission" date="2015-05" db="EMBL/GenBank/DDBJ databases">
        <authorList>
            <person name="Rovetto F."/>
            <person name="Cocolin L."/>
            <person name="Illeghems K."/>
            <person name="Van Nieuwerburgh F."/>
            <person name="Houf K."/>
        </authorList>
    </citation>
    <scope>NUCLEOTIDE SEQUENCE [LARGE SCALE GENOMIC DNA]</scope>
    <source>
        <strain evidence="2 3">117434</strain>
    </source>
</reference>
<dbReference type="Proteomes" id="UP000093159">
    <property type="component" value="Unassembled WGS sequence"/>
</dbReference>
<evidence type="ECO:0000313" key="3">
    <source>
        <dbReference type="Proteomes" id="UP000093159"/>
    </source>
</evidence>
<gene>
    <name evidence="2" type="ORF">AAX28_00570</name>
</gene>
<protein>
    <submittedName>
        <fullName evidence="2">Uncharacterized protein</fullName>
    </submittedName>
</protein>
<proteinExistence type="predicted"/>
<organism evidence="2 3">
    <name type="scientific">Arcobacter porcinus</name>
    <dbReference type="NCBI Taxonomy" id="1935204"/>
    <lineage>
        <taxon>Bacteria</taxon>
        <taxon>Pseudomonadati</taxon>
        <taxon>Campylobacterota</taxon>
        <taxon>Epsilonproteobacteria</taxon>
        <taxon>Campylobacterales</taxon>
        <taxon>Arcobacteraceae</taxon>
        <taxon>Arcobacter</taxon>
    </lineage>
</organism>
<dbReference type="EMBL" id="LDIR01000001">
    <property type="protein sequence ID" value="OCL93030.1"/>
    <property type="molecule type" value="Genomic_DNA"/>
</dbReference>
<feature type="transmembrane region" description="Helical" evidence="1">
    <location>
        <begin position="20"/>
        <end position="38"/>
    </location>
</feature>
<evidence type="ECO:0000256" key="1">
    <source>
        <dbReference type="SAM" id="Phobius"/>
    </source>
</evidence>
<keyword evidence="1" id="KW-0472">Membrane</keyword>
<comment type="caution">
    <text evidence="2">The sequence shown here is derived from an EMBL/GenBank/DDBJ whole genome shotgun (WGS) entry which is preliminary data.</text>
</comment>
<name>A0ABX2YDF2_9BACT</name>
<keyword evidence="3" id="KW-1185">Reference proteome</keyword>
<keyword evidence="1" id="KW-0812">Transmembrane</keyword>